<protein>
    <submittedName>
        <fullName evidence="3">Galactosyl transferase gma12 mnn10 family</fullName>
    </submittedName>
</protein>
<dbReference type="AlphaFoldDB" id="A0A2P6U3K6"/>
<evidence type="ECO:0000313" key="4">
    <source>
        <dbReference type="Proteomes" id="UP000239899"/>
    </source>
</evidence>
<dbReference type="Proteomes" id="UP000239899">
    <property type="component" value="Unassembled WGS sequence"/>
</dbReference>
<keyword evidence="2 3" id="KW-0808">Transferase</keyword>
<dbReference type="STRING" id="3076.A0A2P6U3K6"/>
<dbReference type="InterPro" id="IPR008630">
    <property type="entry name" value="Glyco_trans_34"/>
</dbReference>
<proteinExistence type="predicted"/>
<dbReference type="GO" id="GO:0006487">
    <property type="term" value="P:protein N-linked glycosylation"/>
    <property type="evidence" value="ECO:0007669"/>
    <property type="project" value="TreeGrafter"/>
</dbReference>
<dbReference type="EMBL" id="LHPG02000001">
    <property type="protein sequence ID" value="PRW60893.1"/>
    <property type="molecule type" value="Genomic_DNA"/>
</dbReference>
<reference evidence="3 4" key="1">
    <citation type="journal article" date="2018" name="Plant J.">
        <title>Genome sequences of Chlorella sorokiniana UTEX 1602 and Micractinium conductrix SAG 241.80: implications to maltose excretion by a green alga.</title>
        <authorList>
            <person name="Arriola M.B."/>
            <person name="Velmurugan N."/>
            <person name="Zhang Y."/>
            <person name="Plunkett M.H."/>
            <person name="Hondzo H."/>
            <person name="Barney B.M."/>
        </authorList>
    </citation>
    <scope>NUCLEOTIDE SEQUENCE [LARGE SCALE GENOMIC DNA]</scope>
    <source>
        <strain evidence="4">UTEX 1602</strain>
    </source>
</reference>
<dbReference type="GO" id="GO:0016757">
    <property type="term" value="F:glycosyltransferase activity"/>
    <property type="evidence" value="ECO:0007669"/>
    <property type="project" value="UniProtKB-KW"/>
</dbReference>
<sequence>MIITRDCNGINTGTQFIHNSTWAFMFIAEVCMHSGAGIRDGPGDWPTWWSWHPEQAVVWKLMEEDRIRNHVKVLPQRLFNSYAGQACDPEGTVHEGDFMVHFAGPGGKPRFNDYWSKHGRLDADTAENGRNSL</sequence>
<dbReference type="PANTHER" id="PTHR31306">
    <property type="entry name" value="ALPHA-1,6-MANNOSYLTRANSFERASE MNN11-RELATED"/>
    <property type="match status" value="1"/>
</dbReference>
<keyword evidence="4" id="KW-1185">Reference proteome</keyword>
<dbReference type="Pfam" id="PF05637">
    <property type="entry name" value="Glyco_transf_34"/>
    <property type="match status" value="1"/>
</dbReference>
<name>A0A2P6U3K6_CHLSO</name>
<accession>A0A2P6U3K6</accession>
<dbReference type="GO" id="GO:0000139">
    <property type="term" value="C:Golgi membrane"/>
    <property type="evidence" value="ECO:0007669"/>
    <property type="project" value="TreeGrafter"/>
</dbReference>
<evidence type="ECO:0000256" key="1">
    <source>
        <dbReference type="ARBA" id="ARBA00022676"/>
    </source>
</evidence>
<dbReference type="PANTHER" id="PTHR31306:SF4">
    <property type="entry name" value="ALPHA-1,2-GALACTOSYLTRANSFERASE"/>
    <property type="match status" value="1"/>
</dbReference>
<dbReference type="OrthoDB" id="524805at2759"/>
<organism evidence="3 4">
    <name type="scientific">Chlorella sorokiniana</name>
    <name type="common">Freshwater green alga</name>
    <dbReference type="NCBI Taxonomy" id="3076"/>
    <lineage>
        <taxon>Eukaryota</taxon>
        <taxon>Viridiplantae</taxon>
        <taxon>Chlorophyta</taxon>
        <taxon>core chlorophytes</taxon>
        <taxon>Trebouxiophyceae</taxon>
        <taxon>Chlorellales</taxon>
        <taxon>Chlorellaceae</taxon>
        <taxon>Chlorella clade</taxon>
        <taxon>Chlorella</taxon>
    </lineage>
</organism>
<keyword evidence="1" id="KW-0328">Glycosyltransferase</keyword>
<comment type="caution">
    <text evidence="3">The sequence shown here is derived from an EMBL/GenBank/DDBJ whole genome shotgun (WGS) entry which is preliminary data.</text>
</comment>
<gene>
    <name evidence="3" type="ORF">C2E21_0046</name>
</gene>
<evidence type="ECO:0000256" key="2">
    <source>
        <dbReference type="ARBA" id="ARBA00022679"/>
    </source>
</evidence>
<evidence type="ECO:0000313" key="3">
    <source>
        <dbReference type="EMBL" id="PRW60893.1"/>
    </source>
</evidence>